<comment type="caution">
    <text evidence="10">The sequence shown here is derived from an EMBL/GenBank/DDBJ whole genome shotgun (WGS) entry which is preliminary data.</text>
</comment>
<proteinExistence type="inferred from homology"/>
<feature type="transmembrane region" description="Helical" evidence="8">
    <location>
        <begin position="387"/>
        <end position="405"/>
    </location>
</feature>
<dbReference type="AlphaFoldDB" id="A0A2N6T8B2"/>
<name>A0A2N6T8B2_9CORY</name>
<keyword evidence="6 8" id="KW-1133">Transmembrane helix</keyword>
<evidence type="ECO:0000256" key="7">
    <source>
        <dbReference type="ARBA" id="ARBA00023136"/>
    </source>
</evidence>
<evidence type="ECO:0000256" key="8">
    <source>
        <dbReference type="SAM" id="Phobius"/>
    </source>
</evidence>
<comment type="similarity">
    <text evidence="2">Belongs to the major facilitator superfamily. EmrB family.</text>
</comment>
<evidence type="ECO:0000259" key="9">
    <source>
        <dbReference type="PROSITE" id="PS50850"/>
    </source>
</evidence>
<evidence type="ECO:0000256" key="4">
    <source>
        <dbReference type="ARBA" id="ARBA00022475"/>
    </source>
</evidence>
<evidence type="ECO:0000256" key="5">
    <source>
        <dbReference type="ARBA" id="ARBA00022692"/>
    </source>
</evidence>
<sequence length="444" mass="46637">MMLGFFIILVDSTIVAVAIPAIATDLNASYNEVIWVNSSYLLAYAVPLLITGRLGDRFGPKILYMLGLAVFTLASLACGLAGTVELLIIARAFQGLGGAMLSPQTMSVMIRTFPPMHRGTAMGVWGATAGVATVVGPLLGGFVVDLGGWEWIFIINVPVGIIGLFLAAKHVPTLPLTARRLDWLGVAISAAGMFCLIFGIQEGRALNWDYRALGLIIAGVLMLGAFMVWQSRTTRDQLVPLSLFRDRNFTLASLTIACVGFAVSTFAIPWMIYVQNVQGLTPTQAALLILPSGLVSGALSSSVGKLTNTKDPKPIAICGIAVTAASIGVAAAITHPSIDPNWMLLISVFYGLGNSMMWGPLSMIATRNLNPALAGAGSSIYNTLRQVGAVIGSAAIAALMSAQVAREPLAVAMSHSLLLPAGVLAVGVVVAFFFAQTRTWSDNS</sequence>
<reference evidence="10 11" key="1">
    <citation type="submission" date="2017-09" db="EMBL/GenBank/DDBJ databases">
        <title>Bacterial strain isolated from the female urinary microbiota.</title>
        <authorList>
            <person name="Thomas-White K."/>
            <person name="Kumar N."/>
            <person name="Forster S."/>
            <person name="Putonti C."/>
            <person name="Lawley T."/>
            <person name="Wolfe A.J."/>
        </authorList>
    </citation>
    <scope>NUCLEOTIDE SEQUENCE [LARGE SCALE GENOMIC DNA]</scope>
    <source>
        <strain evidence="10 11">UMB0792</strain>
    </source>
</reference>
<feature type="transmembrane region" description="Helical" evidence="8">
    <location>
        <begin position="285"/>
        <end position="303"/>
    </location>
</feature>
<keyword evidence="4" id="KW-1003">Cell membrane</keyword>
<evidence type="ECO:0000313" key="10">
    <source>
        <dbReference type="EMBL" id="PMC65555.1"/>
    </source>
</evidence>
<dbReference type="InterPro" id="IPR036259">
    <property type="entry name" value="MFS_trans_sf"/>
</dbReference>
<feature type="domain" description="Major facilitator superfamily (MFS) profile" evidence="9">
    <location>
        <begin position="1"/>
        <end position="439"/>
    </location>
</feature>
<evidence type="ECO:0000256" key="3">
    <source>
        <dbReference type="ARBA" id="ARBA00022448"/>
    </source>
</evidence>
<organism evidence="10 11">
    <name type="scientific">Corynebacterium tuscaniense</name>
    <dbReference type="NCBI Taxonomy" id="302449"/>
    <lineage>
        <taxon>Bacteria</taxon>
        <taxon>Bacillati</taxon>
        <taxon>Actinomycetota</taxon>
        <taxon>Actinomycetes</taxon>
        <taxon>Mycobacteriales</taxon>
        <taxon>Corynebacteriaceae</taxon>
        <taxon>Corynebacterium</taxon>
    </lineage>
</organism>
<dbReference type="NCBIfam" id="TIGR00711">
    <property type="entry name" value="efflux_EmrB"/>
    <property type="match status" value="1"/>
</dbReference>
<dbReference type="FunFam" id="1.20.1720.10:FF:000021">
    <property type="entry name" value="Drug resistance transporter, EmrB/QacA subfamily"/>
    <property type="match status" value="1"/>
</dbReference>
<gene>
    <name evidence="10" type="ORF">CJ203_00935</name>
</gene>
<dbReference type="InterPro" id="IPR020846">
    <property type="entry name" value="MFS_dom"/>
</dbReference>
<evidence type="ECO:0000256" key="6">
    <source>
        <dbReference type="ARBA" id="ARBA00022989"/>
    </source>
</evidence>
<dbReference type="Pfam" id="PF07690">
    <property type="entry name" value="MFS_1"/>
    <property type="match status" value="1"/>
</dbReference>
<feature type="transmembrane region" description="Helical" evidence="8">
    <location>
        <begin position="180"/>
        <end position="200"/>
    </location>
</feature>
<dbReference type="PROSITE" id="PS50850">
    <property type="entry name" value="MFS"/>
    <property type="match status" value="1"/>
</dbReference>
<evidence type="ECO:0000313" key="11">
    <source>
        <dbReference type="Proteomes" id="UP000235836"/>
    </source>
</evidence>
<dbReference type="PANTHER" id="PTHR42718:SF42">
    <property type="entry name" value="EXPORT PROTEIN"/>
    <property type="match status" value="1"/>
</dbReference>
<dbReference type="PANTHER" id="PTHR42718">
    <property type="entry name" value="MAJOR FACILITATOR SUPERFAMILY MULTIDRUG TRANSPORTER MFSC"/>
    <property type="match status" value="1"/>
</dbReference>
<accession>A0A2N6T8B2</accession>
<dbReference type="InterPro" id="IPR011701">
    <property type="entry name" value="MFS"/>
</dbReference>
<feature type="transmembrane region" description="Helical" evidence="8">
    <location>
        <begin position="122"/>
        <end position="143"/>
    </location>
</feature>
<feature type="transmembrane region" description="Helical" evidence="8">
    <location>
        <begin position="417"/>
        <end position="435"/>
    </location>
</feature>
<dbReference type="GO" id="GO:0022857">
    <property type="term" value="F:transmembrane transporter activity"/>
    <property type="evidence" value="ECO:0007669"/>
    <property type="project" value="InterPro"/>
</dbReference>
<feature type="transmembrane region" description="Helical" evidence="8">
    <location>
        <begin position="342"/>
        <end position="366"/>
    </location>
</feature>
<feature type="transmembrane region" description="Helical" evidence="8">
    <location>
        <begin position="62"/>
        <end position="82"/>
    </location>
</feature>
<evidence type="ECO:0000256" key="1">
    <source>
        <dbReference type="ARBA" id="ARBA00004651"/>
    </source>
</evidence>
<keyword evidence="11" id="KW-1185">Reference proteome</keyword>
<feature type="transmembrane region" description="Helical" evidence="8">
    <location>
        <begin position="149"/>
        <end position="168"/>
    </location>
</feature>
<dbReference type="InterPro" id="IPR004638">
    <property type="entry name" value="EmrB-like"/>
</dbReference>
<keyword evidence="7 8" id="KW-0472">Membrane</keyword>
<feature type="transmembrane region" description="Helical" evidence="8">
    <location>
        <begin position="212"/>
        <end position="229"/>
    </location>
</feature>
<evidence type="ECO:0000256" key="2">
    <source>
        <dbReference type="ARBA" id="ARBA00008537"/>
    </source>
</evidence>
<keyword evidence="5 8" id="KW-0812">Transmembrane</keyword>
<dbReference type="SUPFAM" id="SSF103473">
    <property type="entry name" value="MFS general substrate transporter"/>
    <property type="match status" value="1"/>
</dbReference>
<dbReference type="Proteomes" id="UP000235836">
    <property type="component" value="Unassembled WGS sequence"/>
</dbReference>
<feature type="transmembrane region" description="Helical" evidence="8">
    <location>
        <begin position="315"/>
        <end position="336"/>
    </location>
</feature>
<dbReference type="GO" id="GO:0005886">
    <property type="term" value="C:plasma membrane"/>
    <property type="evidence" value="ECO:0007669"/>
    <property type="project" value="UniProtKB-SubCell"/>
</dbReference>
<dbReference type="Gene3D" id="1.20.1720.10">
    <property type="entry name" value="Multidrug resistance protein D"/>
    <property type="match status" value="1"/>
</dbReference>
<keyword evidence="3" id="KW-0813">Transport</keyword>
<feature type="transmembrane region" description="Helical" evidence="8">
    <location>
        <begin position="88"/>
        <end position="110"/>
    </location>
</feature>
<dbReference type="EMBL" id="PNHG01000001">
    <property type="protein sequence ID" value="PMC65555.1"/>
    <property type="molecule type" value="Genomic_DNA"/>
</dbReference>
<feature type="transmembrane region" description="Helical" evidence="8">
    <location>
        <begin position="249"/>
        <end position="273"/>
    </location>
</feature>
<dbReference type="Gene3D" id="1.20.1250.20">
    <property type="entry name" value="MFS general substrate transporter like domains"/>
    <property type="match status" value="1"/>
</dbReference>
<feature type="transmembrane region" description="Helical" evidence="8">
    <location>
        <begin position="34"/>
        <end position="50"/>
    </location>
</feature>
<protein>
    <submittedName>
        <fullName evidence="10">MFS transporter</fullName>
    </submittedName>
</protein>
<comment type="subcellular location">
    <subcellularLocation>
        <location evidence="1">Cell membrane</location>
        <topology evidence="1">Multi-pass membrane protein</topology>
    </subcellularLocation>
</comment>